<sequence>MAKVTALFEARDRISPELIRMRRETDRTGRSFGGMRKGFQRESQRMEREIQSLRSDLKRLESIKARPRVELDNQATQGISDLRQQLMGLAGLAAGITIGAGAGGVMTDLQAAFKERALYAAKGKTQEEIKAFDKRSKELVNMNPYLNLQESMAIQSRSEQLNGKKGGAYAEEAAKLGVTTKYTSDEHLKMLSVMSKSMEVDDPKRLANAIQYMSNNLVDFKDEFVDSVVEYTVQTSKFLDTPEKLATLVGEIGKLGVWSDDKALDSLKEASLKFTNQGDLTNVLKTGFETGGMKSEDAQKKAESEAEIVNELLHSDNEADNKSAMGRLMMAVATIEDKNMRQQVLNELGAGPGEDLAKHFAPLLQVAGKISTGELKSKVASNEADKAYKLAVDSNPLFEYQQAQNNAKQAVMDFGAKLAKDATPALTSLSKAAGWVAEKFNGLSDTTRIGLELAGAGGVLLGSGYMLIRSAKMQMMAAQALKRAAGGSGDFDFDSDGRKNKKEKGKGKGKKRSWNPFKRDNSVPKGLSPEDAKKLAFYGSEPAKQGMWDKAKNFGGKAVGGIKSVGGSIARKVPYIGTAAGVGLILASDDSDKVTSLARMGAEIGGGALGGAVGGAVTGAIVGSVVPGIGTAVGAAIGGAGALIGSAIGAWGGGELFDKAKEWWFGKEEPPDTGPSRSKEEIIGSIVDPLKGMAMKTAMGQTVSQLADKYSPGIKTWWKGQVKDYAIKNGMPVPEDKSFSDVIKPLETSMKKMVMGTGIGQVGSQLFEKYSPDIKKWWDGQVKDYAQKLSVPSHSPAAKKEEEKPKLTALTVSSLPITLNAAGVLQDVSGLIKLLRDPSVTNEVKRIIETAFVNALETGGGKA</sequence>
<dbReference type="AlphaFoldDB" id="A0AAP3DLP7"/>
<feature type="region of interest" description="Disordered" evidence="1">
    <location>
        <begin position="486"/>
        <end position="528"/>
    </location>
</feature>
<keyword evidence="2" id="KW-0472">Membrane</keyword>
<comment type="caution">
    <text evidence="3">The sequence shown here is derived from an EMBL/GenBank/DDBJ whole genome shotgun (WGS) entry which is preliminary data.</text>
</comment>
<feature type="region of interest" description="Disordered" evidence="1">
    <location>
        <begin position="26"/>
        <end position="46"/>
    </location>
</feature>
<proteinExistence type="predicted"/>
<evidence type="ECO:0000313" key="4">
    <source>
        <dbReference type="Proteomes" id="UP001077662"/>
    </source>
</evidence>
<protein>
    <recommendedName>
        <fullName evidence="5">Phage tail tape measure protein domain-containing protein</fullName>
    </recommendedName>
</protein>
<dbReference type="EMBL" id="JAPTNE010000078">
    <property type="protein sequence ID" value="MCZ0810413.1"/>
    <property type="molecule type" value="Genomic_DNA"/>
</dbReference>
<feature type="compositionally biased region" description="Basic residues" evidence="1">
    <location>
        <begin position="499"/>
        <end position="513"/>
    </location>
</feature>
<organism evidence="3 4">
    <name type="scientific">Brevibacillus laterosporus</name>
    <name type="common">Bacillus laterosporus</name>
    <dbReference type="NCBI Taxonomy" id="1465"/>
    <lineage>
        <taxon>Bacteria</taxon>
        <taxon>Bacillati</taxon>
        <taxon>Bacillota</taxon>
        <taxon>Bacilli</taxon>
        <taxon>Bacillales</taxon>
        <taxon>Paenibacillaceae</taxon>
        <taxon>Brevibacillus</taxon>
    </lineage>
</organism>
<keyword evidence="2" id="KW-1133">Transmembrane helix</keyword>
<evidence type="ECO:0000256" key="1">
    <source>
        <dbReference type="SAM" id="MobiDB-lite"/>
    </source>
</evidence>
<feature type="compositionally biased region" description="Basic and acidic residues" evidence="1">
    <location>
        <begin position="517"/>
        <end position="528"/>
    </location>
</feature>
<dbReference type="RefSeq" id="WP_258435064.1">
    <property type="nucleotide sequence ID" value="NZ_JANSGW010000078.1"/>
</dbReference>
<reference evidence="3" key="1">
    <citation type="submission" date="2022-09" db="EMBL/GenBank/DDBJ databases">
        <title>Genome analysis and characterization of larvicidal activity of Brevibacillus strains.</title>
        <authorList>
            <person name="Patrusheva E.V."/>
            <person name="Izotova A.O."/>
            <person name="Toshchakov S.V."/>
            <person name="Sineoky S.P."/>
        </authorList>
    </citation>
    <scope>NUCLEOTIDE SEQUENCE</scope>
    <source>
        <strain evidence="3">VKPM_B-13247</strain>
    </source>
</reference>
<accession>A0AAP3DLP7</accession>
<name>A0AAP3DLP7_BRELA</name>
<gene>
    <name evidence="3" type="ORF">O0554_26640</name>
</gene>
<dbReference type="Proteomes" id="UP001077662">
    <property type="component" value="Unassembled WGS sequence"/>
</dbReference>
<evidence type="ECO:0000313" key="3">
    <source>
        <dbReference type="EMBL" id="MCZ0810413.1"/>
    </source>
</evidence>
<evidence type="ECO:0000256" key="2">
    <source>
        <dbReference type="SAM" id="Phobius"/>
    </source>
</evidence>
<feature type="transmembrane region" description="Helical" evidence="2">
    <location>
        <begin position="449"/>
        <end position="468"/>
    </location>
</feature>
<evidence type="ECO:0008006" key="5">
    <source>
        <dbReference type="Google" id="ProtNLM"/>
    </source>
</evidence>
<keyword evidence="2" id="KW-0812">Transmembrane</keyword>